<feature type="binding site" evidence="18">
    <location>
        <position position="651"/>
    </location>
    <ligand>
        <name>Zn(2+)</name>
        <dbReference type="ChEBI" id="CHEBI:29105"/>
        <note>catalytic</note>
    </ligand>
</feature>
<keyword evidence="6" id="KW-0165">Cleavage on pair of basic residues</keyword>
<feature type="compositionally biased region" description="Polar residues" evidence="19">
    <location>
        <begin position="1137"/>
        <end position="1157"/>
    </location>
</feature>
<reference evidence="23" key="1">
    <citation type="journal article" date="2023" name="Genome Biol. Evol.">
        <title>Long-read-based Genome Assembly of Drosophila gunungcola Reveals Fewer Chemosensory Genes in Flower-breeding Species.</title>
        <authorList>
            <person name="Negi A."/>
            <person name="Liao B.Y."/>
            <person name="Yeh S.D."/>
        </authorList>
    </citation>
    <scope>NUCLEOTIDE SEQUENCE</scope>
    <source>
        <strain evidence="23">Sukarami</strain>
    </source>
</reference>
<feature type="compositionally biased region" description="Low complexity" evidence="19">
    <location>
        <begin position="1322"/>
        <end position="1335"/>
    </location>
</feature>
<keyword evidence="12" id="KW-1133">Transmembrane helix</keyword>
<comment type="subcellular location">
    <subcellularLocation>
        <location evidence="3">Membrane</location>
        <topology evidence="3">Single-pass type I membrane protein</topology>
    </subcellularLocation>
</comment>
<name>A0A9P9Z0Q1_9MUSC</name>
<dbReference type="GO" id="GO:0006509">
    <property type="term" value="P:membrane protein ectodomain proteolysis"/>
    <property type="evidence" value="ECO:0007669"/>
    <property type="project" value="TreeGrafter"/>
</dbReference>
<feature type="compositionally biased region" description="Low complexity" evidence="19">
    <location>
        <begin position="1295"/>
        <end position="1305"/>
    </location>
</feature>
<evidence type="ECO:0000256" key="20">
    <source>
        <dbReference type="SAM" id="SignalP"/>
    </source>
</evidence>
<dbReference type="EC" id="3.4.24.81" evidence="4"/>
<evidence type="ECO:0000256" key="12">
    <source>
        <dbReference type="ARBA" id="ARBA00022989"/>
    </source>
</evidence>
<evidence type="ECO:0000313" key="23">
    <source>
        <dbReference type="EMBL" id="KAI8046363.1"/>
    </source>
</evidence>
<feature type="region of interest" description="Disordered" evidence="19">
    <location>
        <begin position="1003"/>
        <end position="1074"/>
    </location>
</feature>
<dbReference type="PANTHER" id="PTHR45702">
    <property type="entry name" value="ADAM10/ADAM17 METALLOPEPTIDASE FAMILY MEMBER"/>
    <property type="match status" value="1"/>
</dbReference>
<evidence type="ECO:0000259" key="21">
    <source>
        <dbReference type="PROSITE" id="PS50214"/>
    </source>
</evidence>
<dbReference type="OrthoDB" id="2149267at2759"/>
<feature type="active site" evidence="18">
    <location>
        <position position="648"/>
    </location>
</feature>
<dbReference type="Pfam" id="PF13688">
    <property type="entry name" value="Reprolysin_5"/>
    <property type="match status" value="1"/>
</dbReference>
<feature type="compositionally biased region" description="Polar residues" evidence="19">
    <location>
        <begin position="309"/>
        <end position="322"/>
    </location>
</feature>
<dbReference type="InterPro" id="IPR001590">
    <property type="entry name" value="Peptidase_M12B"/>
</dbReference>
<feature type="compositionally biased region" description="Polar residues" evidence="19">
    <location>
        <begin position="1310"/>
        <end position="1319"/>
    </location>
</feature>
<keyword evidence="9 20" id="KW-0732">Signal</keyword>
<feature type="region of interest" description="Disordered" evidence="19">
    <location>
        <begin position="269"/>
        <end position="295"/>
    </location>
</feature>
<keyword evidence="11 18" id="KW-0862">Zinc</keyword>
<keyword evidence="5" id="KW-0645">Protease</keyword>
<feature type="compositionally biased region" description="Low complexity" evidence="19">
    <location>
        <begin position="327"/>
        <end position="352"/>
    </location>
</feature>
<feature type="region of interest" description="Disordered" evidence="19">
    <location>
        <begin position="1239"/>
        <end position="1340"/>
    </location>
</feature>
<feature type="binding site" evidence="18">
    <location>
        <position position="647"/>
    </location>
    <ligand>
        <name>Zn(2+)</name>
        <dbReference type="ChEBI" id="CHEBI:29105"/>
        <note>catalytic</note>
    </ligand>
</feature>
<dbReference type="SMART" id="SM00050">
    <property type="entry name" value="DISIN"/>
    <property type="match status" value="1"/>
</dbReference>
<dbReference type="GO" id="GO:0046872">
    <property type="term" value="F:metal ion binding"/>
    <property type="evidence" value="ECO:0007669"/>
    <property type="project" value="UniProtKB-KW"/>
</dbReference>
<dbReference type="Proteomes" id="UP001059596">
    <property type="component" value="Chromosome 3R"/>
</dbReference>
<evidence type="ECO:0000256" key="5">
    <source>
        <dbReference type="ARBA" id="ARBA00022670"/>
    </source>
</evidence>
<dbReference type="PROSITE" id="PS50214">
    <property type="entry name" value="DISINTEGRIN_2"/>
    <property type="match status" value="1"/>
</dbReference>
<feature type="compositionally biased region" description="Low complexity" evidence="19">
    <location>
        <begin position="1499"/>
        <end position="1523"/>
    </location>
</feature>
<keyword evidence="15" id="KW-0865">Zymogen</keyword>
<evidence type="ECO:0000256" key="1">
    <source>
        <dbReference type="ARBA" id="ARBA00001809"/>
    </source>
</evidence>
<feature type="region of interest" description="Disordered" evidence="19">
    <location>
        <begin position="1356"/>
        <end position="1544"/>
    </location>
</feature>
<proteinExistence type="predicted"/>
<evidence type="ECO:0000256" key="10">
    <source>
        <dbReference type="ARBA" id="ARBA00022801"/>
    </source>
</evidence>
<feature type="domain" description="Disintegrin" evidence="21">
    <location>
        <begin position="716"/>
        <end position="812"/>
    </location>
</feature>
<evidence type="ECO:0000259" key="22">
    <source>
        <dbReference type="PROSITE" id="PS50215"/>
    </source>
</evidence>
<feature type="compositionally biased region" description="Basic and acidic residues" evidence="19">
    <location>
        <begin position="269"/>
        <end position="279"/>
    </location>
</feature>
<comment type="caution">
    <text evidence="23">The sequence shown here is derived from an EMBL/GenBank/DDBJ whole genome shotgun (WGS) entry which is preliminary data.</text>
</comment>
<dbReference type="FunFam" id="3.40.390.10:FF:000041">
    <property type="entry name" value="Kuzbanian-like, isoform A"/>
    <property type="match status" value="1"/>
</dbReference>
<dbReference type="InterPro" id="IPR036436">
    <property type="entry name" value="Disintegrin_dom_sf"/>
</dbReference>
<keyword evidence="16" id="KW-1015">Disulfide bond</keyword>
<feature type="domain" description="Peptidase M12B" evidence="22">
    <location>
        <begin position="484"/>
        <end position="701"/>
    </location>
</feature>
<keyword evidence="24" id="KW-1185">Reference proteome</keyword>
<dbReference type="InterPro" id="IPR051489">
    <property type="entry name" value="ADAM_Metalloproteinase"/>
</dbReference>
<feature type="region of interest" description="Disordered" evidence="19">
    <location>
        <begin position="1188"/>
        <end position="1220"/>
    </location>
</feature>
<dbReference type="SUPFAM" id="SSF57552">
    <property type="entry name" value="Blood coagulation inhibitor (disintegrin)"/>
    <property type="match status" value="1"/>
</dbReference>
<dbReference type="EMBL" id="JAMKOV010000001">
    <property type="protein sequence ID" value="KAI8046363.1"/>
    <property type="molecule type" value="Genomic_DNA"/>
</dbReference>
<evidence type="ECO:0000313" key="24">
    <source>
        <dbReference type="Proteomes" id="UP001059596"/>
    </source>
</evidence>
<comment type="catalytic activity">
    <reaction evidence="1">
        <text>Endopeptidase of broad specificity.</text>
        <dbReference type="EC" id="3.4.24.81"/>
    </reaction>
</comment>
<keyword evidence="13" id="KW-0482">Metalloprotease</keyword>
<feature type="compositionally biased region" description="Low complexity" evidence="19">
    <location>
        <begin position="1271"/>
        <end position="1287"/>
    </location>
</feature>
<feature type="compositionally biased region" description="Polar residues" evidence="19">
    <location>
        <begin position="1469"/>
        <end position="1482"/>
    </location>
</feature>
<evidence type="ECO:0000256" key="7">
    <source>
        <dbReference type="ARBA" id="ARBA00022692"/>
    </source>
</evidence>
<organism evidence="23 24">
    <name type="scientific">Drosophila gunungcola</name>
    <name type="common">fruit fly</name>
    <dbReference type="NCBI Taxonomy" id="103775"/>
    <lineage>
        <taxon>Eukaryota</taxon>
        <taxon>Metazoa</taxon>
        <taxon>Ecdysozoa</taxon>
        <taxon>Arthropoda</taxon>
        <taxon>Hexapoda</taxon>
        <taxon>Insecta</taxon>
        <taxon>Pterygota</taxon>
        <taxon>Neoptera</taxon>
        <taxon>Endopterygota</taxon>
        <taxon>Diptera</taxon>
        <taxon>Brachycera</taxon>
        <taxon>Muscomorpha</taxon>
        <taxon>Ephydroidea</taxon>
        <taxon>Drosophilidae</taxon>
        <taxon>Drosophila</taxon>
        <taxon>Sophophora</taxon>
    </lineage>
</organism>
<feature type="binding site" evidence="18">
    <location>
        <position position="657"/>
    </location>
    <ligand>
        <name>Zn(2+)</name>
        <dbReference type="ChEBI" id="CHEBI:29105"/>
        <note>catalytic</note>
    </ligand>
</feature>
<evidence type="ECO:0000256" key="13">
    <source>
        <dbReference type="ARBA" id="ARBA00023049"/>
    </source>
</evidence>
<dbReference type="GO" id="GO:0005886">
    <property type="term" value="C:plasma membrane"/>
    <property type="evidence" value="ECO:0007669"/>
    <property type="project" value="TreeGrafter"/>
</dbReference>
<dbReference type="InterPro" id="IPR049038">
    <property type="entry name" value="ADAM10_Cys-rich"/>
</dbReference>
<feature type="compositionally biased region" description="Low complexity" evidence="19">
    <location>
        <begin position="284"/>
        <end position="295"/>
    </location>
</feature>
<comment type="cofactor">
    <cofactor evidence="2">
        <name>Zn(2+)</name>
        <dbReference type="ChEBI" id="CHEBI:29105"/>
    </cofactor>
</comment>
<comment type="caution">
    <text evidence="18">Lacks conserved residue(s) required for the propagation of feature annotation.</text>
</comment>
<evidence type="ECO:0000256" key="9">
    <source>
        <dbReference type="ARBA" id="ARBA00022729"/>
    </source>
</evidence>
<dbReference type="InterPro" id="IPR034025">
    <property type="entry name" value="ADAM10_ADAM17"/>
</dbReference>
<evidence type="ECO:0000256" key="14">
    <source>
        <dbReference type="ARBA" id="ARBA00023136"/>
    </source>
</evidence>
<evidence type="ECO:0000256" key="6">
    <source>
        <dbReference type="ARBA" id="ARBA00022685"/>
    </source>
</evidence>
<dbReference type="Gene3D" id="4.10.70.10">
    <property type="entry name" value="Disintegrin domain"/>
    <property type="match status" value="1"/>
</dbReference>
<evidence type="ECO:0000256" key="2">
    <source>
        <dbReference type="ARBA" id="ARBA00001947"/>
    </source>
</evidence>
<feature type="compositionally biased region" description="Low complexity" evidence="19">
    <location>
        <begin position="1448"/>
        <end position="1465"/>
    </location>
</feature>
<dbReference type="InterPro" id="IPR024079">
    <property type="entry name" value="MetalloPept_cat_dom_sf"/>
</dbReference>
<evidence type="ECO:0000256" key="16">
    <source>
        <dbReference type="ARBA" id="ARBA00023157"/>
    </source>
</evidence>
<feature type="compositionally biased region" description="Polar residues" evidence="19">
    <location>
        <begin position="1363"/>
        <end position="1374"/>
    </location>
</feature>
<evidence type="ECO:0000256" key="4">
    <source>
        <dbReference type="ARBA" id="ARBA00012332"/>
    </source>
</evidence>
<evidence type="ECO:0000256" key="8">
    <source>
        <dbReference type="ARBA" id="ARBA00022723"/>
    </source>
</evidence>
<evidence type="ECO:0000256" key="17">
    <source>
        <dbReference type="ARBA" id="ARBA00023180"/>
    </source>
</evidence>
<evidence type="ECO:0000256" key="15">
    <source>
        <dbReference type="ARBA" id="ARBA00023145"/>
    </source>
</evidence>
<evidence type="ECO:0000256" key="3">
    <source>
        <dbReference type="ARBA" id="ARBA00004479"/>
    </source>
</evidence>
<dbReference type="SUPFAM" id="SSF55486">
    <property type="entry name" value="Metalloproteases ('zincins'), catalytic domain"/>
    <property type="match status" value="1"/>
</dbReference>
<evidence type="ECO:0000256" key="11">
    <source>
        <dbReference type="ARBA" id="ARBA00022833"/>
    </source>
</evidence>
<evidence type="ECO:0000256" key="19">
    <source>
        <dbReference type="SAM" id="MobiDB-lite"/>
    </source>
</evidence>
<dbReference type="GO" id="GO:0007219">
    <property type="term" value="P:Notch signaling pathway"/>
    <property type="evidence" value="ECO:0007669"/>
    <property type="project" value="TreeGrafter"/>
</dbReference>
<dbReference type="PANTHER" id="PTHR45702:SF3">
    <property type="entry name" value="KUZBANIAN-LIKE, ISOFORM A"/>
    <property type="match status" value="1"/>
</dbReference>
<accession>A0A9P9Z0Q1</accession>
<protein>
    <recommendedName>
        <fullName evidence="4">ADAM10 endopeptidase</fullName>
        <ecNumber evidence="4">3.4.24.81</ecNumber>
    </recommendedName>
</protein>
<dbReference type="FunFam" id="4.10.70.10:FF:000002">
    <property type="entry name" value="disintegrin and metalloproteinase domain-containing protein 10"/>
    <property type="match status" value="1"/>
</dbReference>
<dbReference type="PROSITE" id="PS50215">
    <property type="entry name" value="ADAM_MEPRO"/>
    <property type="match status" value="1"/>
</dbReference>
<feature type="chain" id="PRO_5040316462" description="ADAM10 endopeptidase" evidence="20">
    <location>
        <begin position="27"/>
        <end position="1544"/>
    </location>
</feature>
<dbReference type="Pfam" id="PF00200">
    <property type="entry name" value="Disintegrin"/>
    <property type="match status" value="1"/>
</dbReference>
<keyword evidence="8 18" id="KW-0479">Metal-binding</keyword>
<dbReference type="Gene3D" id="3.40.390.10">
    <property type="entry name" value="Collagenase (Catalytic Domain)"/>
    <property type="match status" value="1"/>
</dbReference>
<keyword evidence="14" id="KW-0472">Membrane</keyword>
<dbReference type="Pfam" id="PF21299">
    <property type="entry name" value="ADAM10_Cys-rich"/>
    <property type="match status" value="1"/>
</dbReference>
<keyword evidence="10" id="KW-0378">Hydrolase</keyword>
<feature type="compositionally biased region" description="Polar residues" evidence="19">
    <location>
        <begin position="1415"/>
        <end position="1426"/>
    </location>
</feature>
<feature type="compositionally biased region" description="Low complexity" evidence="19">
    <location>
        <begin position="1019"/>
        <end position="1039"/>
    </location>
</feature>
<gene>
    <name evidence="23" type="ORF">M5D96_002565</name>
</gene>
<keyword evidence="17" id="KW-0325">Glycoprotein</keyword>
<dbReference type="CDD" id="cd04270">
    <property type="entry name" value="ZnMc_TACE_like"/>
    <property type="match status" value="1"/>
</dbReference>
<feature type="region of interest" description="Disordered" evidence="19">
    <location>
        <begin position="1129"/>
        <end position="1157"/>
    </location>
</feature>
<evidence type="ECO:0000256" key="18">
    <source>
        <dbReference type="PROSITE-ProRule" id="PRU00276"/>
    </source>
</evidence>
<dbReference type="InterPro" id="IPR001762">
    <property type="entry name" value="Disintegrin_dom"/>
</dbReference>
<feature type="compositionally biased region" description="Polar residues" evidence="19">
    <location>
        <begin position="1203"/>
        <end position="1216"/>
    </location>
</feature>
<feature type="region of interest" description="Disordered" evidence="19">
    <location>
        <begin position="309"/>
        <end position="353"/>
    </location>
</feature>
<feature type="signal peptide" evidence="20">
    <location>
        <begin position="1"/>
        <end position="26"/>
    </location>
</feature>
<dbReference type="GO" id="GO:0004222">
    <property type="term" value="F:metalloendopeptidase activity"/>
    <property type="evidence" value="ECO:0007669"/>
    <property type="project" value="InterPro"/>
</dbReference>
<sequence>MSWLLGLLGLQILFLWLLRLPGEILAIPTPLKLPGYTHRLTPYIKHWEAANFDRGVLQAAQVRHLEQARFRQKRQVRPEAEAEAEATPSGLAHTIRLNFSAHDRDFRLVLRQQPHSVFAHDVEIENTLGPIDYDVSRIYTGSLEDDEEAHVQAILTSDNLLDGTIETQAEHYYIEPAQRYSQQLAESGVHSIVYKLSDVNMQKEQFTGGGLNSAAPAKTHCASEKLRKKRWLPEELAMSDAPAPTYNRNPPLPLDLEVPYNDDFRVLASEEDKSEESPRKYHPSTSTTRSTVRSTESFLATLTKPTSNRNILVNNYNPSNVGEGSRSYSNSNSNNYANSNNNNNNNNNSNNNVRKLYTKHKNIIVSTYNRPIEPEFGTPYEEPNNNGTRDLPSNFFNANWTTLFLGNNNNGNDRPSHKTHVEIITKNGATKKPNIIVNNYNPEIIFAPNPHNPSFNSMLMTNLLSGRGGDDIHSSPRLLYDRKTTCMLYLQADHTFFQKMGSDEASIEAITRHVQRANTIYRNTDFNNDGKPDNITFMIKRIKVHNMNAMKDPSYRFPGNYGVEKFLELFSEEDYDAFCLAYMFTYRDFEMGTLGLAWTGDLKNAGGVCEKNGHYRGSLKSLNTGIVTLLNYGKHVPPAVSHVTLAHEIGHNFGSPHDPEQCTPGGEDGNFIMFARATSGDKKNNNKFSTCSLKSIEPVLNAKARSMKGCFTEPQSSICGNGVVEPGEQCDCGWEEDCKDSCCFPMSRQPRLDETPCTLTPHARCSPSQGPCCTTDCKLKFGDKCRDDNGCRDPSFCDGRVPQCPPSVNKPNKTICNKEFVCYMGDCTGSICLAYGLESCQCIPGPQDDRIKSCELCCKLPGEDSPCRSSFEWNEAPFDVPDMYSKPGTPCNDYNGYCDVFQKCREVDPSGPLATLRKLLLSEESIATFKKWMQHNWYTVALAAVGVILLLALSTKLLAKRSNLKLKSVTIIHSATTETVRLPENNNGVIVHTAVRTKVPFKKKVRGERSKKPGTGSGTVTQAGPGATATAAVASRSAPKSSANPETKKTTRNQAMAKKKSLEEEPKKSNKKLGKHMKEIIDYSHRNNNGDDASNLSTTNNHTNTFGKVQKWLLESPIVAQPLSHIEHSSRVRKVMSKSQSTPERLVQKTPQKTKSMGNLSNEKVKLQVVYKPPFKFSLRLSKKPKVKTHVVGAGVRPKRGQKASNRTAGQSSSKDVSTRAKRSALLLCNEAEDDNQILTLNEPNYETLKPPTPPRSMEHCYENVDMQAEASSSKPSSSSKVAPSSSQNRASLEAAPHAPAASAPKNSYRRSNSLSTHNPFAAAPRRSSSKASGSVNLTRNFGSTQNLINLSQNLAKTKKRSSLNLKASGSGATRSGKDPPAMAAASPQRRSSSNANLRRDSSVSSSKAVPVPPTRNSRNSFSNIPRASLGGGSSNATANTGAPPPSFSRQSSSSTATSSSSITPGVALQQSASTSAMQRQPPTQPIRRSLNNFRTRSTGTAGAASTGKPGAAGATPAAAKSTENNELPSDLEIVVSDVENLVS</sequence>
<keyword evidence="7" id="KW-0812">Transmembrane</keyword>